<sequence length="85" mass="10058">MNKRTTINDILPNKELSIIDIIPNETIGDKIKRFRISTGLNYNDFAKKARVGTMTIYRWETGERNPSEDYLKQLIKNFNLDENYF</sequence>
<gene>
    <name evidence="2" type="ORF">AC3_2279</name>
</gene>
<dbReference type="SUPFAM" id="SSF47413">
    <property type="entry name" value="lambda repressor-like DNA-binding domains"/>
    <property type="match status" value="1"/>
</dbReference>
<dbReference type="SMART" id="SM00530">
    <property type="entry name" value="HTH_XRE"/>
    <property type="match status" value="1"/>
</dbReference>
<organism evidence="2 3">
    <name type="scientific">Clostridium perfringens E str. JGS1987</name>
    <dbReference type="NCBI Taxonomy" id="451755"/>
    <lineage>
        <taxon>Bacteria</taxon>
        <taxon>Bacillati</taxon>
        <taxon>Bacillota</taxon>
        <taxon>Clostridia</taxon>
        <taxon>Eubacteriales</taxon>
        <taxon>Clostridiaceae</taxon>
        <taxon>Clostridium</taxon>
    </lineage>
</organism>
<evidence type="ECO:0000259" key="1">
    <source>
        <dbReference type="PROSITE" id="PS50943"/>
    </source>
</evidence>
<comment type="caution">
    <text evidence="2">The sequence shown here is derived from an EMBL/GenBank/DDBJ whole genome shotgun (WGS) entry which is preliminary data.</text>
</comment>
<dbReference type="InterPro" id="IPR001387">
    <property type="entry name" value="Cro/C1-type_HTH"/>
</dbReference>
<proteinExistence type="predicted"/>
<dbReference type="InterPro" id="IPR010982">
    <property type="entry name" value="Lambda_DNA-bd_dom_sf"/>
</dbReference>
<dbReference type="CDD" id="cd00093">
    <property type="entry name" value="HTH_XRE"/>
    <property type="match status" value="1"/>
</dbReference>
<dbReference type="RefSeq" id="WP_003465264.1">
    <property type="nucleotide sequence ID" value="NZ_ABDW01000029.1"/>
</dbReference>
<name>B1BW52_CLOPF</name>
<dbReference type="Pfam" id="PF01381">
    <property type="entry name" value="HTH_3"/>
    <property type="match status" value="1"/>
</dbReference>
<dbReference type="Gene3D" id="1.10.260.40">
    <property type="entry name" value="lambda repressor-like DNA-binding domains"/>
    <property type="match status" value="1"/>
</dbReference>
<protein>
    <submittedName>
        <fullName evidence="2">Helix-turn-helix domain protein</fullName>
    </submittedName>
</protein>
<evidence type="ECO:0000313" key="3">
    <source>
        <dbReference type="Proteomes" id="UP000005337"/>
    </source>
</evidence>
<reference evidence="2 3" key="1">
    <citation type="submission" date="2007-07" db="EMBL/GenBank/DDBJ databases">
        <title>Annotation of Clostridium perfringens E str. JGS1987.</title>
        <authorList>
            <person name="Paulsen I."/>
            <person name="Sebastian Y."/>
        </authorList>
    </citation>
    <scope>NUCLEOTIDE SEQUENCE [LARGE SCALE GENOMIC DNA]</scope>
    <source>
        <strain evidence="3">E str. JGS1987</strain>
    </source>
</reference>
<dbReference type="EMBL" id="ABDW01000029">
    <property type="protein sequence ID" value="EDT14091.1"/>
    <property type="molecule type" value="Genomic_DNA"/>
</dbReference>
<accession>B1BW52</accession>
<dbReference type="Proteomes" id="UP000005337">
    <property type="component" value="Unassembled WGS sequence"/>
</dbReference>
<evidence type="ECO:0000313" key="2">
    <source>
        <dbReference type="EMBL" id="EDT14091.1"/>
    </source>
</evidence>
<feature type="domain" description="HTH cro/C1-type" evidence="1">
    <location>
        <begin position="31"/>
        <end position="85"/>
    </location>
</feature>
<dbReference type="PROSITE" id="PS50943">
    <property type="entry name" value="HTH_CROC1"/>
    <property type="match status" value="1"/>
</dbReference>
<dbReference type="GO" id="GO:0003677">
    <property type="term" value="F:DNA binding"/>
    <property type="evidence" value="ECO:0007669"/>
    <property type="project" value="InterPro"/>
</dbReference>
<dbReference type="AlphaFoldDB" id="B1BW52"/>